<evidence type="ECO:0000259" key="1">
    <source>
        <dbReference type="Pfam" id="PF01755"/>
    </source>
</evidence>
<feature type="domain" description="Glycosyl transferase family 25" evidence="1">
    <location>
        <begin position="6"/>
        <end position="173"/>
    </location>
</feature>
<proteinExistence type="predicted"/>
<protein>
    <submittedName>
        <fullName evidence="2">Glycosyltransferase family 25 protein</fullName>
    </submittedName>
</protein>
<organism evidence="2 3">
    <name type="scientific">Megasphaera hominis</name>
    <dbReference type="NCBI Taxonomy" id="159836"/>
    <lineage>
        <taxon>Bacteria</taxon>
        <taxon>Bacillati</taxon>
        <taxon>Bacillota</taxon>
        <taxon>Negativicutes</taxon>
        <taxon>Veillonellales</taxon>
        <taxon>Veillonellaceae</taxon>
        <taxon>Megasphaera</taxon>
    </lineage>
</organism>
<evidence type="ECO:0000313" key="3">
    <source>
        <dbReference type="Proteomes" id="UP000606870"/>
    </source>
</evidence>
<dbReference type="InterPro" id="IPR002654">
    <property type="entry name" value="Glyco_trans_25"/>
</dbReference>
<dbReference type="Proteomes" id="UP000606870">
    <property type="component" value="Unassembled WGS sequence"/>
</dbReference>
<comment type="caution">
    <text evidence="2">The sequence shown here is derived from an EMBL/GenBank/DDBJ whole genome shotgun (WGS) entry which is preliminary data.</text>
</comment>
<reference evidence="2 3" key="1">
    <citation type="submission" date="2020-08" db="EMBL/GenBank/DDBJ databases">
        <authorList>
            <person name="Liu C."/>
            <person name="Sun Q."/>
        </authorList>
    </citation>
    <scope>NUCLEOTIDE SEQUENCE [LARGE SCALE GENOMIC DNA]</scope>
    <source>
        <strain evidence="2 3">NSJ-59</strain>
    </source>
</reference>
<dbReference type="CDD" id="cd06532">
    <property type="entry name" value="Glyco_transf_25"/>
    <property type="match status" value="1"/>
</dbReference>
<gene>
    <name evidence="2" type="ORF">H8J70_03920</name>
</gene>
<name>A0ABR6VGX1_9FIRM</name>
<dbReference type="Pfam" id="PF01755">
    <property type="entry name" value="Glyco_transf_25"/>
    <property type="match status" value="1"/>
</dbReference>
<accession>A0ABR6VGX1</accession>
<sequence length="231" mass="26559">MSGFFHYVISAPNAHERRETVLANFKAHGLEPQFFEAVMGNKLPSEKLKNMKVDTGFMSLGEVGCILSHLGIYKKLLKSHEPYVFIFEDDSYLTDLFFEDLPEIQSFMESHTDPVVLILYKTVAHTHPVIYKSGRPFILRTLGGTASHGYVINRKAAENMLRVQSPPRMEIDAWAQYYKLNLLNIYCTENRLVHLDEKTAQESIIDKIAPRIEKDRAYVKKNKAATHERIL</sequence>
<dbReference type="EMBL" id="JACOGK010000008">
    <property type="protein sequence ID" value="MBC3536398.1"/>
    <property type="molecule type" value="Genomic_DNA"/>
</dbReference>
<evidence type="ECO:0000313" key="2">
    <source>
        <dbReference type="EMBL" id="MBC3536398.1"/>
    </source>
</evidence>
<keyword evidence="3" id="KW-1185">Reference proteome</keyword>